<proteinExistence type="predicted"/>
<gene>
    <name evidence="1" type="ORF">LCGC14_2372020</name>
</gene>
<dbReference type="PANTHER" id="PTHR40036:SF1">
    <property type="entry name" value="MACROCIN O-METHYLTRANSFERASE"/>
    <property type="match status" value="1"/>
</dbReference>
<feature type="non-terminal residue" evidence="1">
    <location>
        <position position="1"/>
    </location>
</feature>
<dbReference type="Pfam" id="PF05711">
    <property type="entry name" value="TylF"/>
    <property type="match status" value="1"/>
</dbReference>
<organism evidence="1">
    <name type="scientific">marine sediment metagenome</name>
    <dbReference type="NCBI Taxonomy" id="412755"/>
    <lineage>
        <taxon>unclassified sequences</taxon>
        <taxon>metagenomes</taxon>
        <taxon>ecological metagenomes</taxon>
    </lineage>
</organism>
<accession>A0A0F9EY75</accession>
<evidence type="ECO:0008006" key="2">
    <source>
        <dbReference type="Google" id="ProtNLM"/>
    </source>
</evidence>
<comment type="caution">
    <text evidence="1">The sequence shown here is derived from an EMBL/GenBank/DDBJ whole genome shotgun (WGS) entry which is preliminary data.</text>
</comment>
<name>A0A0F9EY75_9ZZZZ</name>
<evidence type="ECO:0000313" key="1">
    <source>
        <dbReference type="EMBL" id="KKL28753.1"/>
    </source>
</evidence>
<protein>
    <recommendedName>
        <fullName evidence="2">Macrocin-O-methyltransferase</fullName>
    </recommendedName>
</protein>
<dbReference type="EMBL" id="LAZR01034984">
    <property type="protein sequence ID" value="KKL28753.1"/>
    <property type="molecule type" value="Genomic_DNA"/>
</dbReference>
<dbReference type="InterPro" id="IPR029063">
    <property type="entry name" value="SAM-dependent_MTases_sf"/>
</dbReference>
<dbReference type="AlphaFoldDB" id="A0A0F9EY75"/>
<dbReference type="SUPFAM" id="SSF53335">
    <property type="entry name" value="S-adenosyl-L-methionine-dependent methyltransferases"/>
    <property type="match status" value="1"/>
</dbReference>
<sequence length="215" mass="24906">PWFFKMLESRGQILVSYNTPEILKVMNLIRKIKSEREMLQGDNDAYQLYQLVKATNKTYGDIAEVGCFNGATAKLIRKANKNKELHLFDTFEGLPKLHCKDDPKQFCEGLYSSSLKDVKNYLKKYKKIHFYKGIFPNTSIPIIDKTFSFVHLDVDLYESTLESIKFFYPRMNKGGIILSHDYPAIGVRKAFEEFFKCYPEPVIDLSGSQCLIVKN</sequence>
<dbReference type="Gene3D" id="3.40.50.150">
    <property type="entry name" value="Vaccinia Virus protein VP39"/>
    <property type="match status" value="1"/>
</dbReference>
<reference evidence="1" key="1">
    <citation type="journal article" date="2015" name="Nature">
        <title>Complex archaea that bridge the gap between prokaryotes and eukaryotes.</title>
        <authorList>
            <person name="Spang A."/>
            <person name="Saw J.H."/>
            <person name="Jorgensen S.L."/>
            <person name="Zaremba-Niedzwiedzka K."/>
            <person name="Martijn J."/>
            <person name="Lind A.E."/>
            <person name="van Eijk R."/>
            <person name="Schleper C."/>
            <person name="Guy L."/>
            <person name="Ettema T.J."/>
        </authorList>
    </citation>
    <scope>NUCLEOTIDE SEQUENCE</scope>
</reference>
<dbReference type="InterPro" id="IPR008884">
    <property type="entry name" value="TylF_MeTrfase"/>
</dbReference>
<dbReference type="PANTHER" id="PTHR40036">
    <property type="entry name" value="MACROCIN O-METHYLTRANSFERASE"/>
    <property type="match status" value="1"/>
</dbReference>